<keyword evidence="1" id="KW-1133">Transmembrane helix</keyword>
<comment type="caution">
    <text evidence="2">The sequence shown here is derived from an EMBL/GenBank/DDBJ whole genome shotgun (WGS) entry which is preliminary data.</text>
</comment>
<reference evidence="2 3" key="1">
    <citation type="journal article" date="2016" name="Nat. Commun.">
        <title>Thousands of microbial genomes shed light on interconnected biogeochemical processes in an aquifer system.</title>
        <authorList>
            <person name="Anantharaman K."/>
            <person name="Brown C.T."/>
            <person name="Hug L.A."/>
            <person name="Sharon I."/>
            <person name="Castelle C.J."/>
            <person name="Probst A.J."/>
            <person name="Thomas B.C."/>
            <person name="Singh A."/>
            <person name="Wilkins M.J."/>
            <person name="Karaoz U."/>
            <person name="Brodie E.L."/>
            <person name="Williams K.H."/>
            <person name="Hubbard S.S."/>
            <person name="Banfield J.F."/>
        </authorList>
    </citation>
    <scope>NUCLEOTIDE SEQUENCE [LARGE SCALE GENOMIC DNA]</scope>
</reference>
<evidence type="ECO:0000313" key="3">
    <source>
        <dbReference type="Proteomes" id="UP000179283"/>
    </source>
</evidence>
<evidence type="ECO:0008006" key="4">
    <source>
        <dbReference type="Google" id="ProtNLM"/>
    </source>
</evidence>
<name>A0A1G2U5A7_9BACT</name>
<sequence>MTGAIWLAQLSQYPLLAYVGRRNFIRYENQHIRRISNIAWLIIYIELISGLLLVFFTPDGVPAYTAKLGFLLIAVIWSATWFIQYPIHKKLAHGFDKTLHRKLVNTNWLRTISWTLRALIWTLALSILL</sequence>
<gene>
    <name evidence="2" type="ORF">A2920_02035</name>
</gene>
<organism evidence="2 3">
    <name type="scientific">Candidatus Zambryskibacteria bacterium RIFCSPLOWO2_01_FULL_43_17</name>
    <dbReference type="NCBI Taxonomy" id="1802760"/>
    <lineage>
        <taxon>Bacteria</taxon>
        <taxon>Candidatus Zambryskiibacteriota</taxon>
    </lineage>
</organism>
<feature type="transmembrane region" description="Helical" evidence="1">
    <location>
        <begin position="38"/>
        <end position="56"/>
    </location>
</feature>
<dbReference type="EMBL" id="MHWD01000007">
    <property type="protein sequence ID" value="OHB04683.1"/>
    <property type="molecule type" value="Genomic_DNA"/>
</dbReference>
<keyword evidence="1" id="KW-0472">Membrane</keyword>
<evidence type="ECO:0000256" key="1">
    <source>
        <dbReference type="SAM" id="Phobius"/>
    </source>
</evidence>
<accession>A0A1G2U5A7</accession>
<evidence type="ECO:0000313" key="2">
    <source>
        <dbReference type="EMBL" id="OHB04683.1"/>
    </source>
</evidence>
<protein>
    <recommendedName>
        <fullName evidence="4">DUF4149 domain-containing protein</fullName>
    </recommendedName>
</protein>
<dbReference type="AlphaFoldDB" id="A0A1G2U5A7"/>
<proteinExistence type="predicted"/>
<keyword evidence="1" id="KW-0812">Transmembrane</keyword>
<dbReference type="Proteomes" id="UP000179283">
    <property type="component" value="Unassembled WGS sequence"/>
</dbReference>
<feature type="transmembrane region" description="Helical" evidence="1">
    <location>
        <begin position="68"/>
        <end position="87"/>
    </location>
</feature>